<feature type="chain" id="PRO_5019432574" evidence="2">
    <location>
        <begin position="27"/>
        <end position="138"/>
    </location>
</feature>
<organism evidence="3 4">
    <name type="scientific">Sparassis crispa</name>
    <dbReference type="NCBI Taxonomy" id="139825"/>
    <lineage>
        <taxon>Eukaryota</taxon>
        <taxon>Fungi</taxon>
        <taxon>Dikarya</taxon>
        <taxon>Basidiomycota</taxon>
        <taxon>Agaricomycotina</taxon>
        <taxon>Agaricomycetes</taxon>
        <taxon>Polyporales</taxon>
        <taxon>Sparassidaceae</taxon>
        <taxon>Sparassis</taxon>
    </lineage>
</organism>
<feature type="signal peptide" evidence="2">
    <location>
        <begin position="1"/>
        <end position="26"/>
    </location>
</feature>
<name>A0A401GUQ0_9APHY</name>
<dbReference type="InParanoid" id="A0A401GUQ0"/>
<dbReference type="RefSeq" id="XP_027616839.1">
    <property type="nucleotide sequence ID" value="XM_027761038.1"/>
</dbReference>
<proteinExistence type="predicted"/>
<dbReference type="GeneID" id="38782843"/>
<accession>A0A401GUQ0</accession>
<dbReference type="EMBL" id="BFAD01000008">
    <property type="protein sequence ID" value="GBE85926.1"/>
    <property type="molecule type" value="Genomic_DNA"/>
</dbReference>
<keyword evidence="2" id="KW-0732">Signal</keyword>
<sequence>MVATFVLFRTFSVFALFFGNTLLAQAAPVGSYGNARDSLLVLDSRIPLDLAKRSGCFVRGDFSGCLREDTSEGEVIDVAPELDVRVVEPVEVAPSEESSKDKRSGCFMRGFFDGCLREDSADSVEEEPAAPPEAPVDM</sequence>
<dbReference type="Proteomes" id="UP000287166">
    <property type="component" value="Unassembled WGS sequence"/>
</dbReference>
<protein>
    <submittedName>
        <fullName evidence="3">Uncharacterized protein</fullName>
    </submittedName>
</protein>
<gene>
    <name evidence="3" type="ORF">SCP_0804500</name>
</gene>
<evidence type="ECO:0000256" key="1">
    <source>
        <dbReference type="SAM" id="MobiDB-lite"/>
    </source>
</evidence>
<evidence type="ECO:0000313" key="4">
    <source>
        <dbReference type="Proteomes" id="UP000287166"/>
    </source>
</evidence>
<reference evidence="3 4" key="1">
    <citation type="journal article" date="2018" name="Sci. Rep.">
        <title>Genome sequence of the cauliflower mushroom Sparassis crispa (Hanabiratake) and its association with beneficial usage.</title>
        <authorList>
            <person name="Kiyama R."/>
            <person name="Furutani Y."/>
            <person name="Kawaguchi K."/>
            <person name="Nakanishi T."/>
        </authorList>
    </citation>
    <scope>NUCLEOTIDE SEQUENCE [LARGE SCALE GENOMIC DNA]</scope>
</reference>
<dbReference type="AlphaFoldDB" id="A0A401GUQ0"/>
<feature type="compositionally biased region" description="Pro residues" evidence="1">
    <location>
        <begin position="129"/>
        <end position="138"/>
    </location>
</feature>
<evidence type="ECO:0000313" key="3">
    <source>
        <dbReference type="EMBL" id="GBE85926.1"/>
    </source>
</evidence>
<evidence type="ECO:0000256" key="2">
    <source>
        <dbReference type="SAM" id="SignalP"/>
    </source>
</evidence>
<feature type="region of interest" description="Disordered" evidence="1">
    <location>
        <begin position="119"/>
        <end position="138"/>
    </location>
</feature>
<comment type="caution">
    <text evidence="3">The sequence shown here is derived from an EMBL/GenBank/DDBJ whole genome shotgun (WGS) entry which is preliminary data.</text>
</comment>
<keyword evidence="4" id="KW-1185">Reference proteome</keyword>